<dbReference type="Pfam" id="PF00098">
    <property type="entry name" value="zf-CCHC"/>
    <property type="match status" value="1"/>
</dbReference>
<dbReference type="GO" id="GO:0006397">
    <property type="term" value="P:mRNA processing"/>
    <property type="evidence" value="ECO:0007669"/>
    <property type="project" value="UniProtKB-KW"/>
</dbReference>
<dbReference type="InterPro" id="IPR001878">
    <property type="entry name" value="Znf_CCHC"/>
</dbReference>
<dbReference type="Proteomes" id="UP000053989">
    <property type="component" value="Unassembled WGS sequence"/>
</dbReference>
<reference evidence="4 5" key="1">
    <citation type="submission" date="2014-04" db="EMBL/GenBank/DDBJ databases">
        <authorList>
            <consortium name="DOE Joint Genome Institute"/>
            <person name="Kuo A."/>
            <person name="Kohler A."/>
            <person name="Nagy L.G."/>
            <person name="Floudas D."/>
            <person name="Copeland A."/>
            <person name="Barry K.W."/>
            <person name="Cichocki N."/>
            <person name="Veneault-Fourrey C."/>
            <person name="LaButti K."/>
            <person name="Lindquist E.A."/>
            <person name="Lipzen A."/>
            <person name="Lundell T."/>
            <person name="Morin E."/>
            <person name="Murat C."/>
            <person name="Sun H."/>
            <person name="Tunlid A."/>
            <person name="Henrissat B."/>
            <person name="Grigoriev I.V."/>
            <person name="Hibbett D.S."/>
            <person name="Martin F."/>
            <person name="Nordberg H.P."/>
            <person name="Cantor M.N."/>
            <person name="Hua S.X."/>
        </authorList>
    </citation>
    <scope>NUCLEOTIDE SEQUENCE [LARGE SCALE GENOMIC DNA]</scope>
    <source>
        <strain evidence="4 5">Foug A</strain>
    </source>
</reference>
<dbReference type="Gene3D" id="4.10.60.10">
    <property type="entry name" value="Zinc finger, CCHC-type"/>
    <property type="match status" value="1"/>
</dbReference>
<evidence type="ECO:0000256" key="2">
    <source>
        <dbReference type="PROSITE-ProRule" id="PRU00047"/>
    </source>
</evidence>
<dbReference type="SMART" id="SM00343">
    <property type="entry name" value="ZnF_C2HC"/>
    <property type="match status" value="1"/>
</dbReference>
<evidence type="ECO:0000259" key="3">
    <source>
        <dbReference type="PROSITE" id="PS50158"/>
    </source>
</evidence>
<dbReference type="GO" id="GO:0008270">
    <property type="term" value="F:zinc ion binding"/>
    <property type="evidence" value="ECO:0007669"/>
    <property type="project" value="UniProtKB-KW"/>
</dbReference>
<keyword evidence="1" id="KW-0507">mRNA processing</keyword>
<feature type="domain" description="CCHC-type" evidence="3">
    <location>
        <begin position="256"/>
        <end position="271"/>
    </location>
</feature>
<accession>A0A0C3E913</accession>
<reference evidence="5" key="2">
    <citation type="submission" date="2015-01" db="EMBL/GenBank/DDBJ databases">
        <title>Evolutionary Origins and Diversification of the Mycorrhizal Mutualists.</title>
        <authorList>
            <consortium name="DOE Joint Genome Institute"/>
            <consortium name="Mycorrhizal Genomics Consortium"/>
            <person name="Kohler A."/>
            <person name="Kuo A."/>
            <person name="Nagy L.G."/>
            <person name="Floudas D."/>
            <person name="Copeland A."/>
            <person name="Barry K.W."/>
            <person name="Cichocki N."/>
            <person name="Veneault-Fourrey C."/>
            <person name="LaButti K."/>
            <person name="Lindquist E.A."/>
            <person name="Lipzen A."/>
            <person name="Lundell T."/>
            <person name="Morin E."/>
            <person name="Murat C."/>
            <person name="Riley R."/>
            <person name="Ohm R."/>
            <person name="Sun H."/>
            <person name="Tunlid A."/>
            <person name="Henrissat B."/>
            <person name="Grigoriev I.V."/>
            <person name="Hibbett D.S."/>
            <person name="Martin F."/>
        </authorList>
    </citation>
    <scope>NUCLEOTIDE SEQUENCE [LARGE SCALE GENOMIC DNA]</scope>
    <source>
        <strain evidence="5">Foug A</strain>
    </source>
</reference>
<name>A0A0C3E913_9AGAM</name>
<evidence type="ECO:0000313" key="5">
    <source>
        <dbReference type="Proteomes" id="UP000053989"/>
    </source>
</evidence>
<dbReference type="InParanoid" id="A0A0C3E913"/>
<keyword evidence="5" id="KW-1185">Reference proteome</keyword>
<keyword evidence="2" id="KW-0479">Metal-binding</keyword>
<dbReference type="OrthoDB" id="154361at2759"/>
<dbReference type="HOGENOM" id="CLU_011693_1_1_1"/>
<dbReference type="CDD" id="cd00303">
    <property type="entry name" value="retropepsin_like"/>
    <property type="match status" value="1"/>
</dbReference>
<dbReference type="InterPro" id="IPR021109">
    <property type="entry name" value="Peptidase_aspartic_dom_sf"/>
</dbReference>
<dbReference type="GO" id="GO:0003676">
    <property type="term" value="F:nucleic acid binding"/>
    <property type="evidence" value="ECO:0007669"/>
    <property type="project" value="InterPro"/>
</dbReference>
<protein>
    <recommendedName>
        <fullName evidence="3">CCHC-type domain-containing protein</fullName>
    </recommendedName>
</protein>
<keyword evidence="2" id="KW-0863">Zinc-finger</keyword>
<dbReference type="AlphaFoldDB" id="A0A0C3E913"/>
<proteinExistence type="predicted"/>
<dbReference type="Gene3D" id="2.40.70.10">
    <property type="entry name" value="Acid Proteases"/>
    <property type="match status" value="1"/>
</dbReference>
<dbReference type="SUPFAM" id="SSF57756">
    <property type="entry name" value="Retrovirus zinc finger-like domains"/>
    <property type="match status" value="1"/>
</dbReference>
<evidence type="ECO:0000313" key="4">
    <source>
        <dbReference type="EMBL" id="KIM69225.1"/>
    </source>
</evidence>
<sequence length="554" mass="61142">MANWDDIILQLANGQQALHNTLQQYITTQAGGGAAHSKKIVPVPELYDGSPQKFHEWWSKTKVWVATTHATATDREKAAAVFSCLEGPRAGCYAQVCLDECMAANAWPTWAELQTEIEGFFLPGNNKEWARSQLLRLCQGPCQRIDDFIAQFQALKLQSKCPDEYAKDLLERAISHKILEQVYMQGLDSSTWVRLTQAVRTIGRAQELFLINTTTPTRYFGTNNYSTSSSTPSGSGAPMDIGAVNAHPQRGKGIQCYNCQGFGHISRECTQPRWARQQGPQQGRAVQPWVDPNDDDERVKASDDEMGIVALKSELDTAIRMLNYRLSHTTDYITRTIYTYRISLLKEKILKTHKKLATSVPSPVSVSPNKYTSLVVEDVGTQYTTDCADTTTSFVSPSATVPSTGVPRSGPAPDVKRGVLNSRVLINGQEFPSLASSDSESPADDLEVGFPVELRQTVTMECEVRIPVRVRGPVNTIEVEALLDSGATGCFIDKSWALDRRLRLSKLVKPVPVLNVNGTRNQEGDITHYVLLTVGVGSMPKSCGVPSRALEKYL</sequence>
<dbReference type="EMBL" id="KN822007">
    <property type="protein sequence ID" value="KIM69225.1"/>
    <property type="molecule type" value="Genomic_DNA"/>
</dbReference>
<gene>
    <name evidence="4" type="ORF">SCLCIDRAFT_19840</name>
</gene>
<dbReference type="PROSITE" id="PS50158">
    <property type="entry name" value="ZF_CCHC"/>
    <property type="match status" value="1"/>
</dbReference>
<dbReference type="STRING" id="1036808.A0A0C3E913"/>
<organism evidence="4 5">
    <name type="scientific">Scleroderma citrinum Foug A</name>
    <dbReference type="NCBI Taxonomy" id="1036808"/>
    <lineage>
        <taxon>Eukaryota</taxon>
        <taxon>Fungi</taxon>
        <taxon>Dikarya</taxon>
        <taxon>Basidiomycota</taxon>
        <taxon>Agaricomycotina</taxon>
        <taxon>Agaricomycetes</taxon>
        <taxon>Agaricomycetidae</taxon>
        <taxon>Boletales</taxon>
        <taxon>Sclerodermatineae</taxon>
        <taxon>Sclerodermataceae</taxon>
        <taxon>Scleroderma</taxon>
    </lineage>
</organism>
<dbReference type="InterPro" id="IPR036875">
    <property type="entry name" value="Znf_CCHC_sf"/>
</dbReference>
<keyword evidence="2" id="KW-0862">Zinc</keyword>
<evidence type="ECO:0000256" key="1">
    <source>
        <dbReference type="ARBA" id="ARBA00022664"/>
    </source>
</evidence>